<dbReference type="Proteomes" id="UP000061569">
    <property type="component" value="Chromosome"/>
</dbReference>
<feature type="chain" id="PRO_5006594833" evidence="2">
    <location>
        <begin position="24"/>
        <end position="138"/>
    </location>
</feature>
<reference evidence="3 4" key="1">
    <citation type="submission" date="2015-11" db="EMBL/GenBank/DDBJ databases">
        <title>Genome sequences of Lysobacter enzymogenes strain C3 and Lysobacter antibioticus ATCC 29479.</title>
        <authorList>
            <person name="Kobayashi D.Y."/>
        </authorList>
    </citation>
    <scope>NUCLEOTIDE SEQUENCE [LARGE SCALE GENOMIC DNA]</scope>
    <source>
        <strain evidence="3 4">C3</strain>
    </source>
</reference>
<sequence>MRRLAFVPLAALWLAACSAPAPGAREATPAAAPAPTPAGPALRAVGTEPGWLAEVGPGESPTIRLELDYGERKLVVRDATRLEDVSGYTGYTADGVWVSLNYRREQCSDGMSDRDYIASVELQVGDRHYRGCAASLAP</sequence>
<keyword evidence="2" id="KW-0732">Signal</keyword>
<keyword evidence="3" id="KW-0449">Lipoprotein</keyword>
<dbReference type="STRING" id="69.GLE_3114"/>
<evidence type="ECO:0000256" key="2">
    <source>
        <dbReference type="SAM" id="SignalP"/>
    </source>
</evidence>
<protein>
    <submittedName>
        <fullName evidence="3">Lipoprotein</fullName>
    </submittedName>
</protein>
<dbReference type="KEGG" id="lez:GLE_3114"/>
<name>A0A0S2DJ74_LYSEN</name>
<accession>A0A0S2DJ74</accession>
<dbReference type="EMBL" id="CP013140">
    <property type="protein sequence ID" value="ALN58461.1"/>
    <property type="molecule type" value="Genomic_DNA"/>
</dbReference>
<feature type="region of interest" description="Disordered" evidence="1">
    <location>
        <begin position="24"/>
        <end position="43"/>
    </location>
</feature>
<dbReference type="PATRIC" id="fig|69.6.peg.3071"/>
<gene>
    <name evidence="3" type="ORF">GLE_3114</name>
</gene>
<feature type="signal peptide" evidence="2">
    <location>
        <begin position="1"/>
        <end position="23"/>
    </location>
</feature>
<evidence type="ECO:0000313" key="3">
    <source>
        <dbReference type="EMBL" id="ALN58461.1"/>
    </source>
</evidence>
<proteinExistence type="predicted"/>
<evidence type="ECO:0000313" key="4">
    <source>
        <dbReference type="Proteomes" id="UP000061569"/>
    </source>
</evidence>
<dbReference type="AlphaFoldDB" id="A0A0S2DJ74"/>
<dbReference type="PROSITE" id="PS51257">
    <property type="entry name" value="PROKAR_LIPOPROTEIN"/>
    <property type="match status" value="1"/>
</dbReference>
<dbReference type="OrthoDB" id="5348860at2"/>
<organism evidence="3 4">
    <name type="scientific">Lysobacter enzymogenes</name>
    <dbReference type="NCBI Taxonomy" id="69"/>
    <lineage>
        <taxon>Bacteria</taxon>
        <taxon>Pseudomonadati</taxon>
        <taxon>Pseudomonadota</taxon>
        <taxon>Gammaproteobacteria</taxon>
        <taxon>Lysobacterales</taxon>
        <taxon>Lysobacteraceae</taxon>
        <taxon>Lysobacter</taxon>
    </lineage>
</organism>
<evidence type="ECO:0000256" key="1">
    <source>
        <dbReference type="SAM" id="MobiDB-lite"/>
    </source>
</evidence>